<dbReference type="AlphaFoldDB" id="A0A7G2CJS5"/>
<dbReference type="PANTHER" id="PTHR24058">
    <property type="entry name" value="DUAL SPECIFICITY PROTEIN KINASE"/>
    <property type="match status" value="1"/>
</dbReference>
<evidence type="ECO:0000256" key="3">
    <source>
        <dbReference type="ARBA" id="ARBA00022741"/>
    </source>
</evidence>
<proteinExistence type="predicted"/>
<evidence type="ECO:0000313" key="8">
    <source>
        <dbReference type="EMBL" id="CAD2219307.1"/>
    </source>
</evidence>
<evidence type="ECO:0000256" key="4">
    <source>
        <dbReference type="ARBA" id="ARBA00022777"/>
    </source>
</evidence>
<evidence type="ECO:0000259" key="7">
    <source>
        <dbReference type="PROSITE" id="PS50011"/>
    </source>
</evidence>
<dbReference type="SMART" id="SM00220">
    <property type="entry name" value="S_TKc"/>
    <property type="match status" value="1"/>
</dbReference>
<dbReference type="Proteomes" id="UP000515908">
    <property type="component" value="Chromosome 13"/>
</dbReference>
<dbReference type="InterPro" id="IPR050494">
    <property type="entry name" value="Ser_Thr_dual-spec_kinase"/>
</dbReference>
<accession>A0A7G2CJS5</accession>
<evidence type="ECO:0000256" key="6">
    <source>
        <dbReference type="SAM" id="MobiDB-lite"/>
    </source>
</evidence>
<dbReference type="PANTHER" id="PTHR24058:SF131">
    <property type="entry name" value="KINASE, PUTATIVE-RELATED"/>
    <property type="match status" value="1"/>
</dbReference>
<keyword evidence="5" id="KW-0067">ATP-binding</keyword>
<keyword evidence="4 8" id="KW-0418">Kinase</keyword>
<dbReference type="PROSITE" id="PS00108">
    <property type="entry name" value="PROTEIN_KINASE_ST"/>
    <property type="match status" value="1"/>
</dbReference>
<dbReference type="GO" id="GO:0004674">
    <property type="term" value="F:protein serine/threonine kinase activity"/>
    <property type="evidence" value="ECO:0007669"/>
    <property type="project" value="UniProtKB-KW"/>
</dbReference>
<dbReference type="VEuPathDB" id="TriTrypDB:ADEAN_000681200"/>
<evidence type="ECO:0000256" key="5">
    <source>
        <dbReference type="ARBA" id="ARBA00022840"/>
    </source>
</evidence>
<organism evidence="8 9">
    <name type="scientific">Angomonas deanei</name>
    <dbReference type="NCBI Taxonomy" id="59799"/>
    <lineage>
        <taxon>Eukaryota</taxon>
        <taxon>Discoba</taxon>
        <taxon>Euglenozoa</taxon>
        <taxon>Kinetoplastea</taxon>
        <taxon>Metakinetoplastina</taxon>
        <taxon>Trypanosomatida</taxon>
        <taxon>Trypanosomatidae</taxon>
        <taxon>Strigomonadinae</taxon>
        <taxon>Angomonas</taxon>
    </lineage>
</organism>
<dbReference type="Pfam" id="PF00069">
    <property type="entry name" value="Pkinase"/>
    <property type="match status" value="1"/>
</dbReference>
<evidence type="ECO:0000313" key="9">
    <source>
        <dbReference type="Proteomes" id="UP000515908"/>
    </source>
</evidence>
<protein>
    <submittedName>
        <fullName evidence="8">Protein kinase domain/Protein tyrosine kinase, putative</fullName>
    </submittedName>
</protein>
<dbReference type="SUPFAM" id="SSF56112">
    <property type="entry name" value="Protein kinase-like (PK-like)"/>
    <property type="match status" value="1"/>
</dbReference>
<dbReference type="EMBL" id="LR877157">
    <property type="protein sequence ID" value="CAD2219307.1"/>
    <property type="molecule type" value="Genomic_DNA"/>
</dbReference>
<keyword evidence="1" id="KW-0723">Serine/threonine-protein kinase</keyword>
<keyword evidence="2" id="KW-0808">Transferase</keyword>
<dbReference type="InterPro" id="IPR011009">
    <property type="entry name" value="Kinase-like_dom_sf"/>
</dbReference>
<evidence type="ECO:0000256" key="2">
    <source>
        <dbReference type="ARBA" id="ARBA00022679"/>
    </source>
</evidence>
<evidence type="ECO:0000256" key="1">
    <source>
        <dbReference type="ARBA" id="ARBA00022527"/>
    </source>
</evidence>
<dbReference type="InterPro" id="IPR000719">
    <property type="entry name" value="Prot_kinase_dom"/>
</dbReference>
<dbReference type="Gene3D" id="1.10.510.10">
    <property type="entry name" value="Transferase(Phosphotransferase) domain 1"/>
    <property type="match status" value="1"/>
</dbReference>
<name>A0A7G2CJS5_9TRYP</name>
<dbReference type="InterPro" id="IPR008271">
    <property type="entry name" value="Ser/Thr_kinase_AS"/>
</dbReference>
<dbReference type="GO" id="GO:0005524">
    <property type="term" value="F:ATP binding"/>
    <property type="evidence" value="ECO:0007669"/>
    <property type="project" value="UniProtKB-KW"/>
</dbReference>
<keyword evidence="9" id="KW-1185">Reference proteome</keyword>
<keyword evidence="3" id="KW-0547">Nucleotide-binding</keyword>
<dbReference type="PROSITE" id="PS50011">
    <property type="entry name" value="PROTEIN_KINASE_DOM"/>
    <property type="match status" value="1"/>
</dbReference>
<gene>
    <name evidence="8" type="ORF">ADEAN_000681200</name>
</gene>
<feature type="compositionally biased region" description="Low complexity" evidence="6">
    <location>
        <begin position="235"/>
        <end position="246"/>
    </location>
</feature>
<feature type="region of interest" description="Disordered" evidence="6">
    <location>
        <begin position="233"/>
        <end position="274"/>
    </location>
</feature>
<reference evidence="8 9" key="1">
    <citation type="submission" date="2020-08" db="EMBL/GenBank/DDBJ databases">
        <authorList>
            <person name="Newling K."/>
            <person name="Davey J."/>
            <person name="Forrester S."/>
        </authorList>
    </citation>
    <scope>NUCLEOTIDE SEQUENCE [LARGE SCALE GENOMIC DNA]</scope>
    <source>
        <strain evidence="9">Crithidia deanei Carvalho (ATCC PRA-265)</strain>
    </source>
</reference>
<feature type="domain" description="Protein kinase" evidence="7">
    <location>
        <begin position="1"/>
        <end position="312"/>
    </location>
</feature>
<sequence length="369" mass="41855">MRSGTYFSNQGKLEADIIFHLNKNAALDNLVLKILSAFQYKNHIVLVFELLSFDLYTLIKYTKYNGVSLDLTRKFAYQLLKILYQLEMNQPYPIIHCDLKPENVVLRDSSRSGIRLIDFGSSCYQYPQNNSGENNNNNNTNNNYQQNVPHYIQSRFYRSPEVILDLGYTTAIDRWSLAALLVEVHTGVPLFPGRDECEMIGLFSAVLGPLPDSMIEASPKRDVLFRRLSDLEMTSSNNNNSNNNSNYTNEGRPVESALDTQSDADNNNNNNNNSLVASTIESVLSPINNNNTNTNTNHNGYPSSYYYDHPVVVACRRAGSQYYPAHLPDTTVFKPLTEVCGVYTGGPRGCRRGQQGHDEHSYAQFFRFY</sequence>